<comment type="caution">
    <text evidence="2">The sequence shown here is derived from an EMBL/GenBank/DDBJ whole genome shotgun (WGS) entry which is preliminary data.</text>
</comment>
<name>A0A1R0H4H4_9FUNG</name>
<gene>
    <name evidence="2" type="ORF">AYI68_g1797</name>
</gene>
<evidence type="ECO:0000313" key="3">
    <source>
        <dbReference type="Proteomes" id="UP000187455"/>
    </source>
</evidence>
<keyword evidence="1" id="KW-1133">Transmembrane helix</keyword>
<keyword evidence="3" id="KW-1185">Reference proteome</keyword>
<accession>A0A1R0H4H4</accession>
<dbReference type="AlphaFoldDB" id="A0A1R0H4H4"/>
<proteinExistence type="predicted"/>
<feature type="transmembrane region" description="Helical" evidence="1">
    <location>
        <begin position="57"/>
        <end position="74"/>
    </location>
</feature>
<dbReference type="Proteomes" id="UP000187455">
    <property type="component" value="Unassembled WGS sequence"/>
</dbReference>
<keyword evidence="1" id="KW-0472">Membrane</keyword>
<sequence>MYLFLLSGYFPFFGSRINSVACIMWGWVIKREIMSEIQIYQFHACIIMVMVMRYRRAFFIFCEIISLMGISMDYSRSII</sequence>
<keyword evidence="1" id="KW-0812">Transmembrane</keyword>
<reference evidence="2 3" key="1">
    <citation type="journal article" date="2016" name="Mol. Biol. Evol.">
        <title>Genome-Wide Survey of Gut Fungi (Harpellales) Reveals the First Horizontally Transferred Ubiquitin Gene from a Mosquito Host.</title>
        <authorList>
            <person name="Wang Y."/>
            <person name="White M.M."/>
            <person name="Kvist S."/>
            <person name="Moncalvo J.M."/>
        </authorList>
    </citation>
    <scope>NUCLEOTIDE SEQUENCE [LARGE SCALE GENOMIC DNA]</scope>
    <source>
        <strain evidence="2 3">ALG-7-W6</strain>
    </source>
</reference>
<dbReference type="EMBL" id="LSSL01000642">
    <property type="protein sequence ID" value="OLY84046.1"/>
    <property type="molecule type" value="Genomic_DNA"/>
</dbReference>
<feature type="transmembrane region" description="Helical" evidence="1">
    <location>
        <begin position="6"/>
        <end position="28"/>
    </location>
</feature>
<evidence type="ECO:0000256" key="1">
    <source>
        <dbReference type="SAM" id="Phobius"/>
    </source>
</evidence>
<protein>
    <submittedName>
        <fullName evidence="2">Uncharacterized protein</fullName>
    </submittedName>
</protein>
<organism evidence="2 3">
    <name type="scientific">Smittium mucronatum</name>
    <dbReference type="NCBI Taxonomy" id="133383"/>
    <lineage>
        <taxon>Eukaryota</taxon>
        <taxon>Fungi</taxon>
        <taxon>Fungi incertae sedis</taxon>
        <taxon>Zoopagomycota</taxon>
        <taxon>Kickxellomycotina</taxon>
        <taxon>Harpellomycetes</taxon>
        <taxon>Harpellales</taxon>
        <taxon>Legeriomycetaceae</taxon>
        <taxon>Smittium</taxon>
    </lineage>
</organism>
<evidence type="ECO:0000313" key="2">
    <source>
        <dbReference type="EMBL" id="OLY84046.1"/>
    </source>
</evidence>